<dbReference type="Gene3D" id="1.20.1560.10">
    <property type="entry name" value="ABC transporter type 1, transmembrane domain"/>
    <property type="match status" value="1"/>
</dbReference>
<feature type="domain" description="ABC transporter" evidence="9">
    <location>
        <begin position="358"/>
        <end position="592"/>
    </location>
</feature>
<keyword evidence="5 11" id="KW-0067">ATP-binding</keyword>
<evidence type="ECO:0000259" key="10">
    <source>
        <dbReference type="PROSITE" id="PS50929"/>
    </source>
</evidence>
<dbReference type="PANTHER" id="PTHR24221">
    <property type="entry name" value="ATP-BINDING CASSETTE SUB-FAMILY B"/>
    <property type="match status" value="1"/>
</dbReference>
<dbReference type="InterPro" id="IPR036640">
    <property type="entry name" value="ABC1_TM_sf"/>
</dbReference>
<dbReference type="SUPFAM" id="SSF52540">
    <property type="entry name" value="P-loop containing nucleoside triphosphate hydrolases"/>
    <property type="match status" value="1"/>
</dbReference>
<keyword evidence="12" id="KW-1185">Reference proteome</keyword>
<protein>
    <submittedName>
        <fullName evidence="11">ATP-binding cassette, subfamily B</fullName>
    </submittedName>
</protein>
<dbReference type="PROSITE" id="PS50893">
    <property type="entry name" value="ABC_TRANSPORTER_2"/>
    <property type="match status" value="1"/>
</dbReference>
<gene>
    <name evidence="11" type="ORF">SAMN04488241_10893</name>
</gene>
<evidence type="ECO:0000256" key="6">
    <source>
        <dbReference type="ARBA" id="ARBA00022989"/>
    </source>
</evidence>
<reference evidence="11 12" key="1">
    <citation type="submission" date="2016-10" db="EMBL/GenBank/DDBJ databases">
        <authorList>
            <person name="de Groot N.N."/>
        </authorList>
    </citation>
    <scope>NUCLEOTIDE SEQUENCE [LARGE SCALE GENOMIC DNA]</scope>
    <source>
        <strain evidence="11 12">CGMCC 1.9113</strain>
    </source>
</reference>
<feature type="transmembrane region" description="Helical" evidence="8">
    <location>
        <begin position="40"/>
        <end position="59"/>
    </location>
</feature>
<dbReference type="GO" id="GO:0005524">
    <property type="term" value="F:ATP binding"/>
    <property type="evidence" value="ECO:0007669"/>
    <property type="project" value="UniProtKB-KW"/>
</dbReference>
<comment type="subcellular location">
    <subcellularLocation>
        <location evidence="1">Cell membrane</location>
        <topology evidence="1">Multi-pass membrane protein</topology>
    </subcellularLocation>
</comment>
<dbReference type="GO" id="GO:0140359">
    <property type="term" value="F:ABC-type transporter activity"/>
    <property type="evidence" value="ECO:0007669"/>
    <property type="project" value="InterPro"/>
</dbReference>
<dbReference type="InterPro" id="IPR027417">
    <property type="entry name" value="P-loop_NTPase"/>
</dbReference>
<sequence length="604" mass="65822">MPPSDPSSAATAPLIPTLRRFLPYLWPAGEPMLRLRISGAMLLVLASKLVQVFGAAYTLKYAVDRMAVGDRGLVTLVMLLVAAYAASRFAATLFDNLRNAVFERVGQDATRRLAADVFRHLHALSLRFHLERRTGAVTKVVERGTKSIDTMLYFILFNIAPTVLELGLVLGIFWRSFGWPLVAATSAMVVAYIWFTRIVTDWRNALRTRMNDLDTGAVAHAVDSLLNFETVKYFGAEEREATRYENAVDAYARAATKSENSLAWLNVGQAAITNLMLGGGMAYVAWGWSRGSFSAGDVVFVSTLLAQLFRPLDLLGMVYRTIRQGAIDMGSMFELIDTPAEVVDAPDATPLLVTRGHVRFEGVRFGYDEDRPILDGLDLDVPAGTTCAVVGASGAGKSTLARLLYRFYDVNEGRITIDGQPVAAVTQASLRAAIGIVPQDTVLFNDTIGYNIAYGREGASDAEVARAAQGAAIAPFIERQPDGYDTRVGERGLKLSGGEKQRVAIARTLVKNPPILILDEATSALDSRTEADILETLESVERGRTTIVIAHRLSTVIHADQIVVLDAGRVAERGTHAELLRRGGLYAGMWARQAREREEALAAE</sequence>
<dbReference type="PANTHER" id="PTHR24221:SF654">
    <property type="entry name" value="ATP-BINDING CASSETTE SUB-FAMILY B MEMBER 6"/>
    <property type="match status" value="1"/>
</dbReference>
<evidence type="ECO:0000256" key="3">
    <source>
        <dbReference type="ARBA" id="ARBA00022692"/>
    </source>
</evidence>
<evidence type="ECO:0000256" key="7">
    <source>
        <dbReference type="ARBA" id="ARBA00023136"/>
    </source>
</evidence>
<evidence type="ECO:0000256" key="8">
    <source>
        <dbReference type="SAM" id="Phobius"/>
    </source>
</evidence>
<evidence type="ECO:0000256" key="4">
    <source>
        <dbReference type="ARBA" id="ARBA00022741"/>
    </source>
</evidence>
<evidence type="ECO:0000256" key="5">
    <source>
        <dbReference type="ARBA" id="ARBA00022840"/>
    </source>
</evidence>
<dbReference type="Gene3D" id="3.40.50.300">
    <property type="entry name" value="P-loop containing nucleotide triphosphate hydrolases"/>
    <property type="match status" value="1"/>
</dbReference>
<dbReference type="SMART" id="SM00382">
    <property type="entry name" value="AAA"/>
    <property type="match status" value="1"/>
</dbReference>
<dbReference type="Pfam" id="PF00664">
    <property type="entry name" value="ABC_membrane"/>
    <property type="match status" value="1"/>
</dbReference>
<keyword evidence="4" id="KW-0547">Nucleotide-binding</keyword>
<dbReference type="GO" id="GO:0016887">
    <property type="term" value="F:ATP hydrolysis activity"/>
    <property type="evidence" value="ECO:0007669"/>
    <property type="project" value="InterPro"/>
</dbReference>
<dbReference type="SUPFAM" id="SSF90123">
    <property type="entry name" value="ABC transporter transmembrane region"/>
    <property type="match status" value="1"/>
</dbReference>
<dbReference type="InterPro" id="IPR011527">
    <property type="entry name" value="ABC1_TM_dom"/>
</dbReference>
<dbReference type="Pfam" id="PF00005">
    <property type="entry name" value="ABC_tran"/>
    <property type="match status" value="1"/>
</dbReference>
<dbReference type="InterPro" id="IPR003593">
    <property type="entry name" value="AAA+_ATPase"/>
</dbReference>
<keyword evidence="6 8" id="KW-1133">Transmembrane helix</keyword>
<dbReference type="GO" id="GO:0005886">
    <property type="term" value="C:plasma membrane"/>
    <property type="evidence" value="ECO:0007669"/>
    <property type="project" value="UniProtKB-SubCell"/>
</dbReference>
<dbReference type="InterPro" id="IPR003439">
    <property type="entry name" value="ABC_transporter-like_ATP-bd"/>
</dbReference>
<dbReference type="AlphaFoldDB" id="A0A1I5TLW4"/>
<dbReference type="RefSeq" id="WP_093333723.1">
    <property type="nucleotide sequence ID" value="NZ_FOXP01000008.1"/>
</dbReference>
<keyword evidence="3 8" id="KW-0812">Transmembrane</keyword>
<evidence type="ECO:0000256" key="1">
    <source>
        <dbReference type="ARBA" id="ARBA00004651"/>
    </source>
</evidence>
<evidence type="ECO:0000259" key="9">
    <source>
        <dbReference type="PROSITE" id="PS50893"/>
    </source>
</evidence>
<dbReference type="PROSITE" id="PS00211">
    <property type="entry name" value="ABC_TRANSPORTER_1"/>
    <property type="match status" value="1"/>
</dbReference>
<proteinExistence type="predicted"/>
<dbReference type="OrthoDB" id="9808328at2"/>
<dbReference type="EMBL" id="FOXP01000008">
    <property type="protein sequence ID" value="SFP83326.1"/>
    <property type="molecule type" value="Genomic_DNA"/>
</dbReference>
<feature type="transmembrane region" description="Helical" evidence="8">
    <location>
        <begin position="263"/>
        <end position="286"/>
    </location>
</feature>
<dbReference type="STRING" id="634430.SAMN04488241_10893"/>
<evidence type="ECO:0000256" key="2">
    <source>
        <dbReference type="ARBA" id="ARBA00022448"/>
    </source>
</evidence>
<evidence type="ECO:0000313" key="11">
    <source>
        <dbReference type="EMBL" id="SFP83326.1"/>
    </source>
</evidence>
<feature type="transmembrane region" description="Helical" evidence="8">
    <location>
        <begin position="152"/>
        <end position="173"/>
    </location>
</feature>
<feature type="transmembrane region" description="Helical" evidence="8">
    <location>
        <begin position="71"/>
        <end position="94"/>
    </location>
</feature>
<dbReference type="PROSITE" id="PS50929">
    <property type="entry name" value="ABC_TM1F"/>
    <property type="match status" value="1"/>
</dbReference>
<evidence type="ECO:0000313" key="12">
    <source>
        <dbReference type="Proteomes" id="UP000199586"/>
    </source>
</evidence>
<dbReference type="FunFam" id="3.40.50.300:FF:000186">
    <property type="entry name" value="ATP-binding cassette sub-family B member 7, mitochondrial"/>
    <property type="match status" value="1"/>
</dbReference>
<keyword evidence="2" id="KW-0813">Transport</keyword>
<dbReference type="InterPro" id="IPR039421">
    <property type="entry name" value="Type_1_exporter"/>
</dbReference>
<accession>A0A1I5TLW4</accession>
<keyword evidence="7 8" id="KW-0472">Membrane</keyword>
<name>A0A1I5TLW4_9SPHN</name>
<organism evidence="11 12">
    <name type="scientific">Sphingomonas rubra</name>
    <dbReference type="NCBI Taxonomy" id="634430"/>
    <lineage>
        <taxon>Bacteria</taxon>
        <taxon>Pseudomonadati</taxon>
        <taxon>Pseudomonadota</taxon>
        <taxon>Alphaproteobacteria</taxon>
        <taxon>Sphingomonadales</taxon>
        <taxon>Sphingomonadaceae</taxon>
        <taxon>Sphingomonas</taxon>
    </lineage>
</organism>
<dbReference type="Proteomes" id="UP000199586">
    <property type="component" value="Unassembled WGS sequence"/>
</dbReference>
<dbReference type="InterPro" id="IPR017871">
    <property type="entry name" value="ABC_transporter-like_CS"/>
</dbReference>
<feature type="transmembrane region" description="Helical" evidence="8">
    <location>
        <begin position="179"/>
        <end position="200"/>
    </location>
</feature>
<dbReference type="CDD" id="cd18582">
    <property type="entry name" value="ABC_6TM_ATM1_ABCB7"/>
    <property type="match status" value="1"/>
</dbReference>
<feature type="domain" description="ABC transmembrane type-1" evidence="10">
    <location>
        <begin position="39"/>
        <end position="324"/>
    </location>
</feature>